<evidence type="ECO:0000313" key="1">
    <source>
        <dbReference type="EMBL" id="MBC3807984.1"/>
    </source>
</evidence>
<dbReference type="EMBL" id="JACOFW010000012">
    <property type="protein sequence ID" value="MBC3807984.1"/>
    <property type="molecule type" value="Genomic_DNA"/>
</dbReference>
<organism evidence="1 2">
    <name type="scientific">Undibacterium seohonense</name>
    <dbReference type="NCBI Taxonomy" id="1344950"/>
    <lineage>
        <taxon>Bacteria</taxon>
        <taxon>Pseudomonadati</taxon>
        <taxon>Pseudomonadota</taxon>
        <taxon>Betaproteobacteria</taxon>
        <taxon>Burkholderiales</taxon>
        <taxon>Oxalobacteraceae</taxon>
        <taxon>Undibacterium</taxon>
    </lineage>
</organism>
<accession>A0ABR6X510</accession>
<gene>
    <name evidence="1" type="ORF">H8K52_11570</name>
</gene>
<comment type="caution">
    <text evidence="1">The sequence shown here is derived from an EMBL/GenBank/DDBJ whole genome shotgun (WGS) entry which is preliminary data.</text>
</comment>
<reference evidence="1 2" key="1">
    <citation type="submission" date="2020-08" db="EMBL/GenBank/DDBJ databases">
        <title>Novel species isolated from subtropical streams in China.</title>
        <authorList>
            <person name="Lu H."/>
        </authorList>
    </citation>
    <scope>NUCLEOTIDE SEQUENCE [LARGE SCALE GENOMIC DNA]</scope>
    <source>
        <strain evidence="1 2">KACC 16656</strain>
    </source>
</reference>
<name>A0ABR6X510_9BURK</name>
<evidence type="ECO:0000313" key="2">
    <source>
        <dbReference type="Proteomes" id="UP000648257"/>
    </source>
</evidence>
<keyword evidence="2" id="KW-1185">Reference proteome</keyword>
<sequence>MKHLITAYSLDDILYRWEEETDKENLRLVLLTEIFAENLKVIDPYIDMSVLDTQEEEEEFLKENGEYGVCYSKYGGELIFKKKYWDAIRGFVLYGYAFKGSVPIQTVLENICVQKNDFLNWLKKTDQHLPNFWFSMKEKSENPTTEMRKRALAMSATMNDPKFQESMAVHLEEIESRRGVPIILHDWFKHDTWKQEEGLMLLSGLSPETLFDFDQNIYDEPIRIIKFLKTIDGFEGDPRSGSSHVRRHESYERLWESGNHPSRATPEYFISWALSKGSPPDWLDWAIENNYFNQSKLRTEKQVEGKSEQSYLNVIGALLGLILEKTDKDEKRYTNIANQEALITEIHNNFGDSGGLSQSNLQKKFIAAKKSISSK</sequence>
<dbReference type="Proteomes" id="UP000648257">
    <property type="component" value="Unassembled WGS sequence"/>
</dbReference>
<proteinExistence type="predicted"/>
<protein>
    <submittedName>
        <fullName evidence="1">Uncharacterized protein</fullName>
    </submittedName>
</protein>
<dbReference type="RefSeq" id="WP_186923067.1">
    <property type="nucleotide sequence ID" value="NZ_JACOFW010000012.1"/>
</dbReference>